<sequence length="152" mass="16470">MATKIGLGVPIPKLAPATAFWAAPFTIFYLVLQNRIVYHRLNTKTYLGDNSQSKSGFSSDPLYLASRCQANFAENVPLALTIALLAEVNGGNRNIINYGLGTLFAVRIGHALGLGAPGAMGIGRIVGYYGTQVVMTFFTGYLGYLVKDYWQI</sequence>
<dbReference type="Proteomes" id="UP000700596">
    <property type="component" value="Unassembled WGS sequence"/>
</dbReference>
<dbReference type="PANTHER" id="PTHR35814">
    <property type="match status" value="1"/>
</dbReference>
<dbReference type="Pfam" id="PF01124">
    <property type="entry name" value="MAPEG"/>
    <property type="match status" value="1"/>
</dbReference>
<comment type="caution">
    <text evidence="6">The sequence shown here is derived from an EMBL/GenBank/DDBJ whole genome shotgun (WGS) entry which is preliminary data.</text>
</comment>
<accession>A0A9P9EIH8</accession>
<evidence type="ECO:0000256" key="5">
    <source>
        <dbReference type="SAM" id="Phobius"/>
    </source>
</evidence>
<evidence type="ECO:0000313" key="7">
    <source>
        <dbReference type="Proteomes" id="UP000700596"/>
    </source>
</evidence>
<gene>
    <name evidence="6" type="ORF">B0J11DRAFT_11516</name>
</gene>
<dbReference type="InterPro" id="IPR001129">
    <property type="entry name" value="Membr-assoc_MAPEG"/>
</dbReference>
<keyword evidence="7" id="KW-1185">Reference proteome</keyword>
<feature type="transmembrane region" description="Helical" evidence="5">
    <location>
        <begin position="14"/>
        <end position="32"/>
    </location>
</feature>
<evidence type="ECO:0000256" key="2">
    <source>
        <dbReference type="ARBA" id="ARBA00022692"/>
    </source>
</evidence>
<dbReference type="Gene3D" id="1.20.120.550">
    <property type="entry name" value="Membrane associated eicosanoid/glutathione metabolism-like domain"/>
    <property type="match status" value="1"/>
</dbReference>
<reference evidence="6" key="1">
    <citation type="journal article" date="2021" name="Nat. Commun.">
        <title>Genetic determinants of endophytism in the Arabidopsis root mycobiome.</title>
        <authorList>
            <person name="Mesny F."/>
            <person name="Miyauchi S."/>
            <person name="Thiergart T."/>
            <person name="Pickel B."/>
            <person name="Atanasova L."/>
            <person name="Karlsson M."/>
            <person name="Huettel B."/>
            <person name="Barry K.W."/>
            <person name="Haridas S."/>
            <person name="Chen C."/>
            <person name="Bauer D."/>
            <person name="Andreopoulos W."/>
            <person name="Pangilinan J."/>
            <person name="LaButti K."/>
            <person name="Riley R."/>
            <person name="Lipzen A."/>
            <person name="Clum A."/>
            <person name="Drula E."/>
            <person name="Henrissat B."/>
            <person name="Kohler A."/>
            <person name="Grigoriev I.V."/>
            <person name="Martin F.M."/>
            <person name="Hacquard S."/>
        </authorList>
    </citation>
    <scope>NUCLEOTIDE SEQUENCE</scope>
    <source>
        <strain evidence="6">MPI-CAGE-CH-0243</strain>
    </source>
</reference>
<dbReference type="PANTHER" id="PTHR35814:SF1">
    <property type="entry name" value="GLUTATHIONE S-TRANSFERASE-RELATED"/>
    <property type="match status" value="1"/>
</dbReference>
<dbReference type="AlphaFoldDB" id="A0A9P9EIH8"/>
<dbReference type="GO" id="GO:0016020">
    <property type="term" value="C:membrane"/>
    <property type="evidence" value="ECO:0007669"/>
    <property type="project" value="UniProtKB-SubCell"/>
</dbReference>
<dbReference type="InterPro" id="IPR023352">
    <property type="entry name" value="MAPEG-like_dom_sf"/>
</dbReference>
<dbReference type="OrthoDB" id="19091at2759"/>
<evidence type="ECO:0000256" key="1">
    <source>
        <dbReference type="ARBA" id="ARBA00004370"/>
    </source>
</evidence>
<evidence type="ECO:0000256" key="3">
    <source>
        <dbReference type="ARBA" id="ARBA00022989"/>
    </source>
</evidence>
<keyword evidence="3 5" id="KW-1133">Transmembrane helix</keyword>
<comment type="subcellular location">
    <subcellularLocation>
        <location evidence="1">Membrane</location>
    </subcellularLocation>
</comment>
<evidence type="ECO:0000313" key="6">
    <source>
        <dbReference type="EMBL" id="KAH7138283.1"/>
    </source>
</evidence>
<proteinExistence type="predicted"/>
<keyword evidence="4 5" id="KW-0472">Membrane</keyword>
<evidence type="ECO:0000256" key="4">
    <source>
        <dbReference type="ARBA" id="ARBA00023136"/>
    </source>
</evidence>
<protein>
    <submittedName>
        <fullName evidence="6">Membrane-associated, eicosanoid/glutathione metabolism protein</fullName>
    </submittedName>
</protein>
<name>A0A9P9EIH8_9PLEO</name>
<organism evidence="6 7">
    <name type="scientific">Dendryphion nanum</name>
    <dbReference type="NCBI Taxonomy" id="256645"/>
    <lineage>
        <taxon>Eukaryota</taxon>
        <taxon>Fungi</taxon>
        <taxon>Dikarya</taxon>
        <taxon>Ascomycota</taxon>
        <taxon>Pezizomycotina</taxon>
        <taxon>Dothideomycetes</taxon>
        <taxon>Pleosporomycetidae</taxon>
        <taxon>Pleosporales</taxon>
        <taxon>Torulaceae</taxon>
        <taxon>Dendryphion</taxon>
    </lineage>
</organism>
<keyword evidence="2 5" id="KW-0812">Transmembrane</keyword>
<dbReference type="EMBL" id="JAGMWT010000001">
    <property type="protein sequence ID" value="KAH7138283.1"/>
    <property type="molecule type" value="Genomic_DNA"/>
</dbReference>
<dbReference type="SUPFAM" id="SSF161084">
    <property type="entry name" value="MAPEG domain-like"/>
    <property type="match status" value="1"/>
</dbReference>